<proteinExistence type="predicted"/>
<dbReference type="PANTHER" id="PTHR47331">
    <property type="entry name" value="PHD-TYPE DOMAIN-CONTAINING PROTEIN"/>
    <property type="match status" value="1"/>
</dbReference>
<evidence type="ECO:0008006" key="4">
    <source>
        <dbReference type="Google" id="ProtNLM"/>
    </source>
</evidence>
<keyword evidence="3" id="KW-1185">Reference proteome</keyword>
<reference evidence="2 3" key="1">
    <citation type="submission" date="2024-04" db="EMBL/GenBank/DDBJ databases">
        <authorList>
            <person name="Waldvogel A.-M."/>
            <person name="Schoenle A."/>
        </authorList>
    </citation>
    <scope>NUCLEOTIDE SEQUENCE [LARGE SCALE GENOMIC DNA]</scope>
</reference>
<name>A0AAV2JYJ4_KNICA</name>
<organism evidence="2 3">
    <name type="scientific">Knipowitschia caucasica</name>
    <name type="common">Caucasian dwarf goby</name>
    <name type="synonym">Pomatoschistus caucasicus</name>
    <dbReference type="NCBI Taxonomy" id="637954"/>
    <lineage>
        <taxon>Eukaryota</taxon>
        <taxon>Metazoa</taxon>
        <taxon>Chordata</taxon>
        <taxon>Craniata</taxon>
        <taxon>Vertebrata</taxon>
        <taxon>Euteleostomi</taxon>
        <taxon>Actinopterygii</taxon>
        <taxon>Neopterygii</taxon>
        <taxon>Teleostei</taxon>
        <taxon>Neoteleostei</taxon>
        <taxon>Acanthomorphata</taxon>
        <taxon>Gobiaria</taxon>
        <taxon>Gobiiformes</taxon>
        <taxon>Gobioidei</taxon>
        <taxon>Gobiidae</taxon>
        <taxon>Gobiinae</taxon>
        <taxon>Knipowitschia</taxon>
    </lineage>
</organism>
<dbReference type="PANTHER" id="PTHR47331:SF5">
    <property type="entry name" value="RIBONUCLEASE H"/>
    <property type="match status" value="1"/>
</dbReference>
<evidence type="ECO:0000313" key="2">
    <source>
        <dbReference type="EMBL" id="CAL1581823.1"/>
    </source>
</evidence>
<protein>
    <recommendedName>
        <fullName evidence="4">Peptidase aspartic putative domain-containing protein</fullName>
    </recommendedName>
</protein>
<dbReference type="EMBL" id="OZ035837">
    <property type="protein sequence ID" value="CAL1581823.1"/>
    <property type="molecule type" value="Genomic_DNA"/>
</dbReference>
<feature type="compositionally biased region" description="Basic and acidic residues" evidence="1">
    <location>
        <begin position="120"/>
        <end position="137"/>
    </location>
</feature>
<gene>
    <name evidence="2" type="ORF">KC01_LOCUS12540</name>
</gene>
<dbReference type="AlphaFoldDB" id="A0AAV2JYJ4"/>
<evidence type="ECO:0000256" key="1">
    <source>
        <dbReference type="SAM" id="MobiDB-lite"/>
    </source>
</evidence>
<accession>A0AAV2JYJ4</accession>
<sequence length="278" mass="31444">MATLTEKFGQPHQLALQKIAHVMDSPDIRRGDTEGFERFALQIRALVGMLQTLGQEGEIELRCGSHVARLLSKLPTEMRSEFKRYMCRNATAVYDIIEFSAWLQLETWCQTSDGHKVSYGVKEKAPSKPDRHRESRQFPRSTNILHGAEDLTPKDESFSSSPANKKDKNPKAYCPYCDTEDHFLTRVLLKVIRVLLRHGDKTLDTYAVLDDGSDRTMLLTAAAQQLEVTGTPEDISLRTIRQDTQIVHGASVSFEISSPYQPKKVYKITNAFTAQRLG</sequence>
<evidence type="ECO:0000313" key="3">
    <source>
        <dbReference type="Proteomes" id="UP001497482"/>
    </source>
</evidence>
<feature type="region of interest" description="Disordered" evidence="1">
    <location>
        <begin position="120"/>
        <end position="169"/>
    </location>
</feature>
<feature type="compositionally biased region" description="Basic and acidic residues" evidence="1">
    <location>
        <begin position="147"/>
        <end position="157"/>
    </location>
</feature>
<dbReference type="Proteomes" id="UP001497482">
    <property type="component" value="Chromosome 15"/>
</dbReference>